<accession>A0A1M7PMY4</accession>
<evidence type="ECO:0000313" key="3">
    <source>
        <dbReference type="Proteomes" id="UP000186002"/>
    </source>
</evidence>
<dbReference type="AlphaFoldDB" id="A0A1M7PMY4"/>
<gene>
    <name evidence="2" type="ORF">SAMN05444272_4525</name>
</gene>
<dbReference type="STRING" id="735517.SAMN05444272_4525"/>
<evidence type="ECO:0000313" key="2">
    <source>
        <dbReference type="EMBL" id="SHN18567.1"/>
    </source>
</evidence>
<dbReference type="EMBL" id="FRBW01000009">
    <property type="protein sequence ID" value="SHN18567.1"/>
    <property type="molecule type" value="Genomic_DNA"/>
</dbReference>
<evidence type="ECO:0000256" key="1">
    <source>
        <dbReference type="SAM" id="MobiDB-lite"/>
    </source>
</evidence>
<proteinExistence type="predicted"/>
<sequence length="87" mass="9521">MRPASPIEQQDAQRTLPPAAHRADRMTAEVRSLLAEMDEIAGRIDQLVALTPHDRAEILGLVSQFRTRASAVFTEALSAVTAIKQGR</sequence>
<reference evidence="2 3" key="1">
    <citation type="submission" date="2016-11" db="EMBL/GenBank/DDBJ databases">
        <authorList>
            <person name="Jaros S."/>
            <person name="Januszkiewicz K."/>
            <person name="Wedrychowicz H."/>
        </authorList>
    </citation>
    <scope>NUCLEOTIDE SEQUENCE [LARGE SCALE GENOMIC DNA]</scope>
    <source>
        <strain evidence="2 3">DSM 22153</strain>
    </source>
</reference>
<keyword evidence="3" id="KW-1185">Reference proteome</keyword>
<organism evidence="2 3">
    <name type="scientific">Roseibium suaedae</name>
    <dbReference type="NCBI Taxonomy" id="735517"/>
    <lineage>
        <taxon>Bacteria</taxon>
        <taxon>Pseudomonadati</taxon>
        <taxon>Pseudomonadota</taxon>
        <taxon>Alphaproteobacteria</taxon>
        <taxon>Hyphomicrobiales</taxon>
        <taxon>Stappiaceae</taxon>
        <taxon>Roseibium</taxon>
    </lineage>
</organism>
<dbReference type="OrthoDB" id="7679119at2"/>
<protein>
    <submittedName>
        <fullName evidence="2">Uncharacterized protein</fullName>
    </submittedName>
</protein>
<feature type="region of interest" description="Disordered" evidence="1">
    <location>
        <begin position="1"/>
        <end position="23"/>
    </location>
</feature>
<dbReference type="Proteomes" id="UP000186002">
    <property type="component" value="Unassembled WGS sequence"/>
</dbReference>
<dbReference type="RefSeq" id="WP_073015649.1">
    <property type="nucleotide sequence ID" value="NZ_FRBW01000009.1"/>
</dbReference>
<name>A0A1M7PMY4_9HYPH</name>